<keyword evidence="12" id="KW-1185">Reference proteome</keyword>
<dbReference type="PROSITE" id="PS00211">
    <property type="entry name" value="ABC_TRANSPORTER_1"/>
    <property type="match status" value="1"/>
</dbReference>
<keyword evidence="6" id="KW-0547">Nucleotide-binding</keyword>
<comment type="caution">
    <text evidence="11">The sequence shown here is derived from an EMBL/GenBank/DDBJ whole genome shotgun (WGS) entry which is preliminary data.</text>
</comment>
<dbReference type="PANTHER" id="PTHR43297">
    <property type="entry name" value="OLIGOPEPTIDE TRANSPORT ATP-BINDING PROTEIN APPD"/>
    <property type="match status" value="1"/>
</dbReference>
<feature type="domain" description="ABC transporter" evidence="10">
    <location>
        <begin position="10"/>
        <end position="266"/>
    </location>
</feature>
<evidence type="ECO:0000256" key="7">
    <source>
        <dbReference type="ARBA" id="ARBA00022840"/>
    </source>
</evidence>
<comment type="similarity">
    <text evidence="2">Belongs to the ABC transporter superfamily.</text>
</comment>
<dbReference type="InterPro" id="IPR027417">
    <property type="entry name" value="P-loop_NTPase"/>
</dbReference>
<dbReference type="PANTHER" id="PTHR43297:SF14">
    <property type="entry name" value="ATPASE AAA-TYPE CORE DOMAIN-CONTAINING PROTEIN"/>
    <property type="match status" value="1"/>
</dbReference>
<name>A0ABW3VVV5_9ACTN</name>
<keyword evidence="3" id="KW-0813">Transport</keyword>
<reference evidence="12" key="1">
    <citation type="journal article" date="2019" name="Int. J. Syst. Evol. Microbiol.">
        <title>The Global Catalogue of Microorganisms (GCM) 10K type strain sequencing project: providing services to taxonomists for standard genome sequencing and annotation.</title>
        <authorList>
            <consortium name="The Broad Institute Genomics Platform"/>
            <consortium name="The Broad Institute Genome Sequencing Center for Infectious Disease"/>
            <person name="Wu L."/>
            <person name="Ma J."/>
        </authorList>
    </citation>
    <scope>NUCLEOTIDE SEQUENCE [LARGE SCALE GENOMIC DNA]</scope>
    <source>
        <strain evidence="12">CCUG 52478</strain>
    </source>
</reference>
<dbReference type="InterPro" id="IPR050388">
    <property type="entry name" value="ABC_Ni/Peptide_Import"/>
</dbReference>
<protein>
    <submittedName>
        <fullName evidence="11">ABC transporter ATP-binding protein</fullName>
    </submittedName>
</protein>
<evidence type="ECO:0000259" key="10">
    <source>
        <dbReference type="PROSITE" id="PS50893"/>
    </source>
</evidence>
<dbReference type="Proteomes" id="UP001597229">
    <property type="component" value="Unassembled WGS sequence"/>
</dbReference>
<evidence type="ECO:0000256" key="8">
    <source>
        <dbReference type="ARBA" id="ARBA00022967"/>
    </source>
</evidence>
<evidence type="ECO:0000256" key="1">
    <source>
        <dbReference type="ARBA" id="ARBA00004202"/>
    </source>
</evidence>
<dbReference type="CDD" id="cd03257">
    <property type="entry name" value="ABC_NikE_OppD_transporters"/>
    <property type="match status" value="1"/>
</dbReference>
<evidence type="ECO:0000313" key="11">
    <source>
        <dbReference type="EMBL" id="MFD1246682.1"/>
    </source>
</evidence>
<dbReference type="InterPro" id="IPR003439">
    <property type="entry name" value="ABC_transporter-like_ATP-bd"/>
</dbReference>
<keyword evidence="4" id="KW-1003">Cell membrane</keyword>
<dbReference type="Pfam" id="PF00005">
    <property type="entry name" value="ABC_tran"/>
    <property type="match status" value="1"/>
</dbReference>
<dbReference type="PROSITE" id="PS50893">
    <property type="entry name" value="ABC_TRANSPORTER_2"/>
    <property type="match status" value="1"/>
</dbReference>
<comment type="subcellular location">
    <subcellularLocation>
        <location evidence="1">Cell membrane</location>
        <topology evidence="1">Peripheral membrane protein</topology>
    </subcellularLocation>
</comment>
<organism evidence="11 12">
    <name type="scientific">Nocardioides ginsengisoli</name>
    <dbReference type="NCBI Taxonomy" id="363868"/>
    <lineage>
        <taxon>Bacteria</taxon>
        <taxon>Bacillati</taxon>
        <taxon>Actinomycetota</taxon>
        <taxon>Actinomycetes</taxon>
        <taxon>Propionibacteriales</taxon>
        <taxon>Nocardioidaceae</taxon>
        <taxon>Nocardioides</taxon>
    </lineage>
</organism>
<accession>A0ABW3VVV5</accession>
<keyword evidence="9" id="KW-0472">Membrane</keyword>
<dbReference type="SMART" id="SM00382">
    <property type="entry name" value="AAA"/>
    <property type="match status" value="1"/>
</dbReference>
<dbReference type="RefSeq" id="WP_367918886.1">
    <property type="nucleotide sequence ID" value="NZ_BAABAC010000016.1"/>
</dbReference>
<evidence type="ECO:0000313" key="12">
    <source>
        <dbReference type="Proteomes" id="UP001597229"/>
    </source>
</evidence>
<gene>
    <name evidence="11" type="ORF">ACFQ3F_02665</name>
</gene>
<dbReference type="InterPro" id="IPR017871">
    <property type="entry name" value="ABC_transporter-like_CS"/>
</dbReference>
<evidence type="ECO:0000256" key="3">
    <source>
        <dbReference type="ARBA" id="ARBA00022448"/>
    </source>
</evidence>
<keyword evidence="5" id="KW-0997">Cell inner membrane</keyword>
<evidence type="ECO:0000256" key="2">
    <source>
        <dbReference type="ARBA" id="ARBA00005417"/>
    </source>
</evidence>
<evidence type="ECO:0000256" key="9">
    <source>
        <dbReference type="ARBA" id="ARBA00023136"/>
    </source>
</evidence>
<dbReference type="InterPro" id="IPR003593">
    <property type="entry name" value="AAA+_ATPase"/>
</dbReference>
<keyword evidence="8" id="KW-1278">Translocase</keyword>
<sequence length="286" mass="30553">MSTSANPVLLDVAKVTAGFEVRSGWSEALHEVSFTVRKREIVGLVGESGSGKSTAVRSVLGLLAAGGRVTGGSATLSCVDGPNQVDLMTCGPRRLRQIRGPQIGFVAQNPFSALNPVIRIRKQFAAIFKAHGLKFGAAERERCVGMLAATGIRDPERVIDGYAFELSGGMAQRVVIAMAMVLEPSLVIADEPTTALDLTVQRQVLDVFAELTMANDRSALIVTHDLAVVANYCDRVIVMLDGRVVEEGDVTQVLTAPRHTYTQHLLASARGRTPDTNGEAVRHGVH</sequence>
<evidence type="ECO:0000256" key="6">
    <source>
        <dbReference type="ARBA" id="ARBA00022741"/>
    </source>
</evidence>
<evidence type="ECO:0000256" key="5">
    <source>
        <dbReference type="ARBA" id="ARBA00022519"/>
    </source>
</evidence>
<keyword evidence="7 11" id="KW-0067">ATP-binding</keyword>
<dbReference type="SUPFAM" id="SSF52540">
    <property type="entry name" value="P-loop containing nucleoside triphosphate hydrolases"/>
    <property type="match status" value="1"/>
</dbReference>
<evidence type="ECO:0000256" key="4">
    <source>
        <dbReference type="ARBA" id="ARBA00022475"/>
    </source>
</evidence>
<proteinExistence type="inferred from homology"/>
<dbReference type="Gene3D" id="3.40.50.300">
    <property type="entry name" value="P-loop containing nucleotide triphosphate hydrolases"/>
    <property type="match status" value="1"/>
</dbReference>
<dbReference type="GO" id="GO:0005524">
    <property type="term" value="F:ATP binding"/>
    <property type="evidence" value="ECO:0007669"/>
    <property type="project" value="UniProtKB-KW"/>
</dbReference>
<dbReference type="EMBL" id="JBHTLX010000005">
    <property type="protein sequence ID" value="MFD1246682.1"/>
    <property type="molecule type" value="Genomic_DNA"/>
</dbReference>